<evidence type="ECO:0000313" key="8">
    <source>
        <dbReference type="Proteomes" id="UP000515703"/>
    </source>
</evidence>
<dbReference type="InterPro" id="IPR057739">
    <property type="entry name" value="Glyco_hydro_29_N"/>
</dbReference>
<reference evidence="7 8" key="1">
    <citation type="submission" date="2020-08" db="EMBL/GenBank/DDBJ databases">
        <title>Draft genome sequencing of an Anaerocolumna strain isolated from anoxic soil subjected to BSD treatment.</title>
        <authorList>
            <person name="Uek A."/>
            <person name="Tonouchi A."/>
        </authorList>
    </citation>
    <scope>NUCLEOTIDE SEQUENCE [LARGE SCALE GENOMIC DNA]</scope>
    <source>
        <strain evidence="7 8">CTTW</strain>
    </source>
</reference>
<keyword evidence="5" id="KW-0326">Glycosidase</keyword>
<dbReference type="SUPFAM" id="SSF51445">
    <property type="entry name" value="(Trans)glycosidases"/>
    <property type="match status" value="1"/>
</dbReference>
<sequence length="320" mass="36228">MLSLMELQKQFINMRLGTFIHFNSSTVQFNSSEMEDWEYDCENNDKPRLYPFDEKDWNPSHLDCDQWAAVAKSGGCKFAAYTAKHHEGFATWPTAYSEHSVKNATNKTDVVAAYLKAFRKVGIEAGLYFSILDLTAGISKKSCNEEQKKIIKGQITELLTNYGDIPFLILDGWNAPWGGPSYEMLPFEELDDLVKSLQPDCLLMNIGWTEGIDGSDILFFENGAGQDVYSDFKGPGVLCQKLTGTWFWRASDPVTSPVSASWALEKMHQYFTMNVNFVLNLSPNKEGRIDDNLANEFEIIGKELVLPEPIKELPSGWLKR</sequence>
<dbReference type="EMBL" id="AP023368">
    <property type="protein sequence ID" value="BCJ98584.1"/>
    <property type="molecule type" value="Genomic_DNA"/>
</dbReference>
<evidence type="ECO:0000259" key="6">
    <source>
        <dbReference type="Pfam" id="PF01120"/>
    </source>
</evidence>
<dbReference type="EC" id="3.2.1.51" evidence="2"/>
<dbReference type="Gene3D" id="3.20.20.80">
    <property type="entry name" value="Glycosidases"/>
    <property type="match status" value="1"/>
</dbReference>
<dbReference type="KEGG" id="acht:bsdcttw_16250"/>
<name>A0A7I8DMN3_9FIRM</name>
<dbReference type="GO" id="GO:0005764">
    <property type="term" value="C:lysosome"/>
    <property type="evidence" value="ECO:0007669"/>
    <property type="project" value="TreeGrafter"/>
</dbReference>
<evidence type="ECO:0000256" key="4">
    <source>
        <dbReference type="ARBA" id="ARBA00022801"/>
    </source>
</evidence>
<keyword evidence="8" id="KW-1185">Reference proteome</keyword>
<dbReference type="GO" id="GO:0006004">
    <property type="term" value="P:fucose metabolic process"/>
    <property type="evidence" value="ECO:0007669"/>
    <property type="project" value="TreeGrafter"/>
</dbReference>
<evidence type="ECO:0000256" key="1">
    <source>
        <dbReference type="ARBA" id="ARBA00007951"/>
    </source>
</evidence>
<dbReference type="GO" id="GO:0016139">
    <property type="term" value="P:glycoside catabolic process"/>
    <property type="evidence" value="ECO:0007669"/>
    <property type="project" value="TreeGrafter"/>
</dbReference>
<dbReference type="PANTHER" id="PTHR10030:SF37">
    <property type="entry name" value="ALPHA-L-FUCOSIDASE-RELATED"/>
    <property type="match status" value="1"/>
</dbReference>
<dbReference type="InterPro" id="IPR017853">
    <property type="entry name" value="GH"/>
</dbReference>
<dbReference type="Pfam" id="PF01120">
    <property type="entry name" value="Alpha_L_fucos"/>
    <property type="match status" value="1"/>
</dbReference>
<dbReference type="RefSeq" id="WP_185258903.1">
    <property type="nucleotide sequence ID" value="NZ_AP023368.1"/>
</dbReference>
<dbReference type="SMR" id="A0A7I8DMN3"/>
<dbReference type="Proteomes" id="UP000515703">
    <property type="component" value="Chromosome"/>
</dbReference>
<feature type="domain" description="Glycoside hydrolase family 29 N-terminal" evidence="6">
    <location>
        <begin position="6"/>
        <end position="302"/>
    </location>
</feature>
<accession>A0A7I8DMN3</accession>
<dbReference type="InterPro" id="IPR000933">
    <property type="entry name" value="Glyco_hydro_29"/>
</dbReference>
<keyword evidence="4" id="KW-0378">Hydrolase</keyword>
<comment type="similarity">
    <text evidence="1">Belongs to the glycosyl hydrolase 29 family.</text>
</comment>
<proteinExistence type="inferred from homology"/>
<evidence type="ECO:0000313" key="7">
    <source>
        <dbReference type="EMBL" id="BCJ98584.1"/>
    </source>
</evidence>
<keyword evidence="3" id="KW-0732">Signal</keyword>
<protein>
    <recommendedName>
        <fullName evidence="2">alpha-L-fucosidase</fullName>
        <ecNumber evidence="2">3.2.1.51</ecNumber>
    </recommendedName>
</protein>
<evidence type="ECO:0000256" key="3">
    <source>
        <dbReference type="ARBA" id="ARBA00022729"/>
    </source>
</evidence>
<dbReference type="GO" id="GO:0004560">
    <property type="term" value="F:alpha-L-fucosidase activity"/>
    <property type="evidence" value="ECO:0007669"/>
    <property type="project" value="InterPro"/>
</dbReference>
<dbReference type="PANTHER" id="PTHR10030">
    <property type="entry name" value="ALPHA-L-FUCOSIDASE"/>
    <property type="match status" value="1"/>
</dbReference>
<gene>
    <name evidence="7" type="ORF">bsdcttw_16250</name>
</gene>
<evidence type="ECO:0000256" key="5">
    <source>
        <dbReference type="ARBA" id="ARBA00023295"/>
    </source>
</evidence>
<evidence type="ECO:0000256" key="2">
    <source>
        <dbReference type="ARBA" id="ARBA00012662"/>
    </source>
</evidence>
<dbReference type="AlphaFoldDB" id="A0A7I8DMN3"/>
<organism evidence="7 8">
    <name type="scientific">Anaerocolumna chitinilytica</name>
    <dbReference type="NCBI Taxonomy" id="1727145"/>
    <lineage>
        <taxon>Bacteria</taxon>
        <taxon>Bacillati</taxon>
        <taxon>Bacillota</taxon>
        <taxon>Clostridia</taxon>
        <taxon>Lachnospirales</taxon>
        <taxon>Lachnospiraceae</taxon>
        <taxon>Anaerocolumna</taxon>
    </lineage>
</organism>
<dbReference type="SMART" id="SM00812">
    <property type="entry name" value="Alpha_L_fucos"/>
    <property type="match status" value="1"/>
</dbReference>
<reference evidence="7 8" key="2">
    <citation type="submission" date="2020-08" db="EMBL/GenBank/DDBJ databases">
        <authorList>
            <person name="Ueki A."/>
            <person name="Tonouchi A."/>
        </authorList>
    </citation>
    <scope>NUCLEOTIDE SEQUENCE [LARGE SCALE GENOMIC DNA]</scope>
    <source>
        <strain evidence="7 8">CTTW</strain>
    </source>
</reference>